<dbReference type="SUPFAM" id="SSF46689">
    <property type="entry name" value="Homeodomain-like"/>
    <property type="match status" value="2"/>
</dbReference>
<dbReference type="InterPro" id="IPR018062">
    <property type="entry name" value="HTH_AraC-typ_CS"/>
</dbReference>
<evidence type="ECO:0000313" key="6">
    <source>
        <dbReference type="Proteomes" id="UP000235015"/>
    </source>
</evidence>
<dbReference type="Pfam" id="PF12833">
    <property type="entry name" value="HTH_18"/>
    <property type="match status" value="1"/>
</dbReference>
<evidence type="ECO:0000313" key="5">
    <source>
        <dbReference type="EMBL" id="PLX63547.1"/>
    </source>
</evidence>
<dbReference type="PANTHER" id="PTHR43130:SF3">
    <property type="entry name" value="HTH-TYPE TRANSCRIPTIONAL REGULATOR RV1931C"/>
    <property type="match status" value="1"/>
</dbReference>
<keyword evidence="1" id="KW-0805">Transcription regulation</keyword>
<evidence type="ECO:0000256" key="1">
    <source>
        <dbReference type="ARBA" id="ARBA00023015"/>
    </source>
</evidence>
<organism evidence="5 6">
    <name type="scientific">Sedimenticola selenatireducens</name>
    <dbReference type="NCBI Taxonomy" id="191960"/>
    <lineage>
        <taxon>Bacteria</taxon>
        <taxon>Pseudomonadati</taxon>
        <taxon>Pseudomonadota</taxon>
        <taxon>Gammaproteobacteria</taxon>
        <taxon>Chromatiales</taxon>
        <taxon>Sedimenticolaceae</taxon>
        <taxon>Sedimenticola</taxon>
    </lineage>
</organism>
<dbReference type="Pfam" id="PF01965">
    <property type="entry name" value="DJ-1_PfpI"/>
    <property type="match status" value="1"/>
</dbReference>
<dbReference type="PRINTS" id="PR00032">
    <property type="entry name" value="HTHARAC"/>
</dbReference>
<dbReference type="PROSITE" id="PS01124">
    <property type="entry name" value="HTH_ARAC_FAMILY_2"/>
    <property type="match status" value="1"/>
</dbReference>
<evidence type="ECO:0000256" key="3">
    <source>
        <dbReference type="ARBA" id="ARBA00023163"/>
    </source>
</evidence>
<sequence length="343" mass="38559">MPDQRTIHVSLVATPEVDVSALGGLHGVLNSVAHMVPDTVSFRANVVVPDSVLECAEPGGNIITNVMGMPLPMQTRLSKVDQTDVLIIPSLYLLTSNWPRDPYPDLTEWIRRMHQRGSLICSACTGAMLLAETGLLDDHEATQHWAFEALFREHFPRVRLNIDKVLLITGASNRIIMSGASAAWHDLVLYLIARYSSPQAARVIAKFFLLNSHTDGQAPYIIFQDNRQHGDGVILAAQQWLQAHSHLPCPLKQAQQNSGLSARTFSRRFCQATGLSPIHYVQQLRITQAKSELEETDTPVDEISWRVGYEDPAFFRRLFKRITGMTPKMYRRKFQLPDPGRSR</sequence>
<reference evidence="5 6" key="1">
    <citation type="submission" date="2017-11" db="EMBL/GenBank/DDBJ databases">
        <title>Genome-resolved metagenomics identifies genetic mobility, metabolic interactions, and unexpected diversity in perchlorate-reducing communities.</title>
        <authorList>
            <person name="Barnum T.P."/>
            <person name="Figueroa I.A."/>
            <person name="Carlstrom C.I."/>
            <person name="Lucas L.N."/>
            <person name="Engelbrektson A.L."/>
            <person name="Coates J.D."/>
        </authorList>
    </citation>
    <scope>NUCLEOTIDE SEQUENCE [LARGE SCALE GENOMIC DNA]</scope>
    <source>
        <strain evidence="5">BM301</strain>
    </source>
</reference>
<dbReference type="SUPFAM" id="SSF52317">
    <property type="entry name" value="Class I glutamine amidotransferase-like"/>
    <property type="match status" value="1"/>
</dbReference>
<evidence type="ECO:0000259" key="4">
    <source>
        <dbReference type="PROSITE" id="PS01124"/>
    </source>
</evidence>
<proteinExistence type="predicted"/>
<comment type="caution">
    <text evidence="5">The sequence shown here is derived from an EMBL/GenBank/DDBJ whole genome shotgun (WGS) entry which is preliminary data.</text>
</comment>
<dbReference type="CDD" id="cd03138">
    <property type="entry name" value="GATase1_AraC_2"/>
    <property type="match status" value="1"/>
</dbReference>
<dbReference type="InterPro" id="IPR009057">
    <property type="entry name" value="Homeodomain-like_sf"/>
</dbReference>
<feature type="domain" description="HTH araC/xylS-type" evidence="4">
    <location>
        <begin position="235"/>
        <end position="333"/>
    </location>
</feature>
<name>A0A2N6D1G2_9GAMM</name>
<dbReference type="STRING" id="1111735.GCA_000428045_03359"/>
<dbReference type="Gene3D" id="3.40.50.880">
    <property type="match status" value="1"/>
</dbReference>
<evidence type="ECO:0000256" key="2">
    <source>
        <dbReference type="ARBA" id="ARBA00023125"/>
    </source>
</evidence>
<dbReference type="InterPro" id="IPR002818">
    <property type="entry name" value="DJ-1/PfpI"/>
</dbReference>
<accession>A0A2N6D1G2</accession>
<protein>
    <submittedName>
        <fullName evidence="5">Transcriptional regulator</fullName>
    </submittedName>
</protein>
<dbReference type="EMBL" id="PKUN01000001">
    <property type="protein sequence ID" value="PLX63547.1"/>
    <property type="molecule type" value="Genomic_DNA"/>
</dbReference>
<keyword evidence="3" id="KW-0804">Transcription</keyword>
<dbReference type="InterPro" id="IPR029062">
    <property type="entry name" value="Class_I_gatase-like"/>
</dbReference>
<dbReference type="GO" id="GO:0003700">
    <property type="term" value="F:DNA-binding transcription factor activity"/>
    <property type="evidence" value="ECO:0007669"/>
    <property type="project" value="InterPro"/>
</dbReference>
<dbReference type="Gene3D" id="1.10.10.60">
    <property type="entry name" value="Homeodomain-like"/>
    <property type="match status" value="2"/>
</dbReference>
<dbReference type="RefSeq" id="WP_273437330.1">
    <property type="nucleotide sequence ID" value="NZ_PKUN01000001.1"/>
</dbReference>
<dbReference type="PROSITE" id="PS00041">
    <property type="entry name" value="HTH_ARAC_FAMILY_1"/>
    <property type="match status" value="1"/>
</dbReference>
<dbReference type="InterPro" id="IPR018060">
    <property type="entry name" value="HTH_AraC"/>
</dbReference>
<dbReference type="SMART" id="SM00342">
    <property type="entry name" value="HTH_ARAC"/>
    <property type="match status" value="1"/>
</dbReference>
<gene>
    <name evidence="5" type="ORF">C0630_01190</name>
</gene>
<dbReference type="InterPro" id="IPR052158">
    <property type="entry name" value="INH-QAR"/>
</dbReference>
<dbReference type="GO" id="GO:0043565">
    <property type="term" value="F:sequence-specific DNA binding"/>
    <property type="evidence" value="ECO:0007669"/>
    <property type="project" value="InterPro"/>
</dbReference>
<dbReference type="PANTHER" id="PTHR43130">
    <property type="entry name" value="ARAC-FAMILY TRANSCRIPTIONAL REGULATOR"/>
    <property type="match status" value="1"/>
</dbReference>
<dbReference type="Proteomes" id="UP000235015">
    <property type="component" value="Unassembled WGS sequence"/>
</dbReference>
<dbReference type="InterPro" id="IPR020449">
    <property type="entry name" value="Tscrpt_reg_AraC-type_HTH"/>
</dbReference>
<dbReference type="AlphaFoldDB" id="A0A2N6D1G2"/>
<keyword evidence="2" id="KW-0238">DNA-binding</keyword>